<protein>
    <submittedName>
        <fullName evidence="1">Uncharacterized protein</fullName>
    </submittedName>
</protein>
<organism evidence="1 2">
    <name type="scientific">Nephila pilipes</name>
    <name type="common">Giant wood spider</name>
    <name type="synonym">Nephila maculata</name>
    <dbReference type="NCBI Taxonomy" id="299642"/>
    <lineage>
        <taxon>Eukaryota</taxon>
        <taxon>Metazoa</taxon>
        <taxon>Ecdysozoa</taxon>
        <taxon>Arthropoda</taxon>
        <taxon>Chelicerata</taxon>
        <taxon>Arachnida</taxon>
        <taxon>Araneae</taxon>
        <taxon>Araneomorphae</taxon>
        <taxon>Entelegynae</taxon>
        <taxon>Araneoidea</taxon>
        <taxon>Nephilidae</taxon>
        <taxon>Nephila</taxon>
    </lineage>
</organism>
<dbReference type="OrthoDB" id="10341507at2759"/>
<reference evidence="1" key="1">
    <citation type="submission" date="2020-08" db="EMBL/GenBank/DDBJ databases">
        <title>Multicomponent nature underlies the extraordinary mechanical properties of spider dragline silk.</title>
        <authorList>
            <person name="Kono N."/>
            <person name="Nakamura H."/>
            <person name="Mori M."/>
            <person name="Yoshida Y."/>
            <person name="Ohtoshi R."/>
            <person name="Malay A.D."/>
            <person name="Moran D.A.P."/>
            <person name="Tomita M."/>
            <person name="Numata K."/>
            <person name="Arakawa K."/>
        </authorList>
    </citation>
    <scope>NUCLEOTIDE SEQUENCE</scope>
</reference>
<proteinExistence type="predicted"/>
<dbReference type="Proteomes" id="UP000887013">
    <property type="component" value="Unassembled WGS sequence"/>
</dbReference>
<dbReference type="AlphaFoldDB" id="A0A8X6TSL0"/>
<comment type="caution">
    <text evidence="1">The sequence shown here is derived from an EMBL/GenBank/DDBJ whole genome shotgun (WGS) entry which is preliminary data.</text>
</comment>
<sequence>MIVDNSNDNPVSSPLFKSRMLFAKEFIRRIFLCNGVDWTPCYPGLDEEDNFSNEILEAVIRTRQNARLLIIDQFDGWFTRGNRDVDYKNFKQFLESITYMYCNLPYYHEIVIEFLAFVSDIAFKVYFEGVSEAPEHAVACIIHALNTFEFNADLEVGLKNFVSKIPNGLSY</sequence>
<gene>
    <name evidence="1" type="ORF">NPIL_2701</name>
</gene>
<evidence type="ECO:0000313" key="2">
    <source>
        <dbReference type="Proteomes" id="UP000887013"/>
    </source>
</evidence>
<accession>A0A8X6TSL0</accession>
<keyword evidence="2" id="KW-1185">Reference proteome</keyword>
<evidence type="ECO:0000313" key="1">
    <source>
        <dbReference type="EMBL" id="GFT42476.1"/>
    </source>
</evidence>
<dbReference type="EMBL" id="BMAW01110294">
    <property type="protein sequence ID" value="GFT42476.1"/>
    <property type="molecule type" value="Genomic_DNA"/>
</dbReference>
<name>A0A8X6TSL0_NEPPI</name>